<evidence type="ECO:0008006" key="4">
    <source>
        <dbReference type="Google" id="ProtNLM"/>
    </source>
</evidence>
<keyword evidence="3" id="KW-1185">Reference proteome</keyword>
<dbReference type="Proteomes" id="UP000011682">
    <property type="component" value="Unassembled WGS sequence"/>
</dbReference>
<sequence length="69" mass="6749">MQRSRVLVVVLGGGVLAGLWGLAGCGIKGPARPPLPPSAPPTTETQAPAEAGRGPFAPSAPPPEDAGTP</sequence>
<proteinExistence type="predicted"/>
<evidence type="ECO:0000313" key="2">
    <source>
        <dbReference type="EMBL" id="EPX64999.1"/>
    </source>
</evidence>
<name>S9QUK0_CYSF2</name>
<gene>
    <name evidence="2" type="ORF">D187_000424</name>
</gene>
<evidence type="ECO:0000256" key="1">
    <source>
        <dbReference type="SAM" id="MobiDB-lite"/>
    </source>
</evidence>
<comment type="caution">
    <text evidence="2">The sequence shown here is derived from an EMBL/GenBank/DDBJ whole genome shotgun (WGS) entry which is preliminary data.</text>
</comment>
<feature type="region of interest" description="Disordered" evidence="1">
    <location>
        <begin position="26"/>
        <end position="69"/>
    </location>
</feature>
<feature type="compositionally biased region" description="Pro residues" evidence="1">
    <location>
        <begin position="31"/>
        <end position="40"/>
    </location>
</feature>
<protein>
    <recommendedName>
        <fullName evidence="4">Lipoprotein</fullName>
    </recommendedName>
</protein>
<dbReference type="RefSeq" id="WP_002623208.1">
    <property type="nucleotide sequence ID" value="NZ_ANAH02000001.1"/>
</dbReference>
<evidence type="ECO:0000313" key="3">
    <source>
        <dbReference type="Proteomes" id="UP000011682"/>
    </source>
</evidence>
<feature type="compositionally biased region" description="Pro residues" evidence="1">
    <location>
        <begin position="58"/>
        <end position="69"/>
    </location>
</feature>
<organism evidence="2 3">
    <name type="scientific">Cystobacter fuscus (strain ATCC 25194 / DSM 2262 / NBRC 100088 / M29)</name>
    <dbReference type="NCBI Taxonomy" id="1242864"/>
    <lineage>
        <taxon>Bacteria</taxon>
        <taxon>Pseudomonadati</taxon>
        <taxon>Myxococcota</taxon>
        <taxon>Myxococcia</taxon>
        <taxon>Myxococcales</taxon>
        <taxon>Cystobacterineae</taxon>
        <taxon>Archangiaceae</taxon>
        <taxon>Cystobacter</taxon>
    </lineage>
</organism>
<reference evidence="2" key="1">
    <citation type="submission" date="2013-05" db="EMBL/GenBank/DDBJ databases">
        <title>Genome assembly of Cystobacter fuscus DSM 2262.</title>
        <authorList>
            <person name="Sharma G."/>
            <person name="Khatri I."/>
            <person name="Kaur C."/>
            <person name="Mayilraj S."/>
            <person name="Subramanian S."/>
        </authorList>
    </citation>
    <scope>NUCLEOTIDE SEQUENCE [LARGE SCALE GENOMIC DNA]</scope>
    <source>
        <strain evidence="2">DSM 2262</strain>
    </source>
</reference>
<accession>S9QUK0</accession>
<dbReference type="PROSITE" id="PS51257">
    <property type="entry name" value="PROKAR_LIPOPROTEIN"/>
    <property type="match status" value="1"/>
</dbReference>
<dbReference type="AlphaFoldDB" id="S9QUK0"/>
<dbReference type="EMBL" id="ANAH02000001">
    <property type="protein sequence ID" value="EPX64999.1"/>
    <property type="molecule type" value="Genomic_DNA"/>
</dbReference>